<organism evidence="4 5">
    <name type="scientific">Allohahella marinimesophila</name>
    <dbReference type="NCBI Taxonomy" id="1054972"/>
    <lineage>
        <taxon>Bacteria</taxon>
        <taxon>Pseudomonadati</taxon>
        <taxon>Pseudomonadota</taxon>
        <taxon>Gammaproteobacteria</taxon>
        <taxon>Oceanospirillales</taxon>
        <taxon>Hahellaceae</taxon>
        <taxon>Allohahella</taxon>
    </lineage>
</organism>
<dbReference type="InterPro" id="IPR000160">
    <property type="entry name" value="GGDEF_dom"/>
</dbReference>
<evidence type="ECO:0000313" key="5">
    <source>
        <dbReference type="Proteomes" id="UP001501337"/>
    </source>
</evidence>
<dbReference type="SUPFAM" id="SSF55073">
    <property type="entry name" value="Nucleotide cyclase"/>
    <property type="match status" value="1"/>
</dbReference>
<evidence type="ECO:0000259" key="3">
    <source>
        <dbReference type="PROSITE" id="PS50887"/>
    </source>
</evidence>
<name>A0ABP7Q361_9GAMM</name>
<proteinExistence type="predicted"/>
<dbReference type="PROSITE" id="PS50011">
    <property type="entry name" value="PROTEIN_KINASE_DOM"/>
    <property type="match status" value="1"/>
</dbReference>
<dbReference type="PANTHER" id="PTHR43642:SF1">
    <property type="entry name" value="HYBRID SIGNAL TRANSDUCTION HISTIDINE KINASE G"/>
    <property type="match status" value="1"/>
</dbReference>
<dbReference type="InterPro" id="IPR011009">
    <property type="entry name" value="Kinase-like_dom_sf"/>
</dbReference>
<dbReference type="InterPro" id="IPR041664">
    <property type="entry name" value="AAA_16"/>
</dbReference>
<dbReference type="InterPro" id="IPR003018">
    <property type="entry name" value="GAF"/>
</dbReference>
<dbReference type="Gene3D" id="1.10.510.10">
    <property type="entry name" value="Transferase(Phosphotransferase) domain 1"/>
    <property type="match status" value="1"/>
</dbReference>
<dbReference type="SUPFAM" id="SSF56112">
    <property type="entry name" value="Protein kinase-like (PK-like)"/>
    <property type="match status" value="1"/>
</dbReference>
<dbReference type="PANTHER" id="PTHR43642">
    <property type="entry name" value="HYBRID SIGNAL TRANSDUCTION HISTIDINE KINASE G"/>
    <property type="match status" value="1"/>
</dbReference>
<protein>
    <submittedName>
        <fullName evidence="4">AAA family ATPase</fullName>
    </submittedName>
</protein>
<dbReference type="SMART" id="SM00065">
    <property type="entry name" value="GAF"/>
    <property type="match status" value="1"/>
</dbReference>
<dbReference type="InterPro" id="IPR053159">
    <property type="entry name" value="Hybrid_Histidine_Kinase"/>
</dbReference>
<dbReference type="Proteomes" id="UP001501337">
    <property type="component" value="Unassembled WGS sequence"/>
</dbReference>
<dbReference type="InterPro" id="IPR027417">
    <property type="entry name" value="P-loop_NTPase"/>
</dbReference>
<dbReference type="Gene3D" id="3.30.450.40">
    <property type="match status" value="1"/>
</dbReference>
<dbReference type="InterPro" id="IPR043128">
    <property type="entry name" value="Rev_trsase/Diguanyl_cyclase"/>
</dbReference>
<dbReference type="Gene3D" id="3.40.50.300">
    <property type="entry name" value="P-loop containing nucleotide triphosphate hydrolases"/>
    <property type="match status" value="1"/>
</dbReference>
<gene>
    <name evidence="4" type="ORF">GCM10022278_35090</name>
</gene>
<comment type="subcellular location">
    <subcellularLocation>
        <location evidence="1">Membrane</location>
        <topology evidence="1">Single-pass membrane protein</topology>
    </subcellularLocation>
</comment>
<evidence type="ECO:0000259" key="2">
    <source>
        <dbReference type="PROSITE" id="PS50011"/>
    </source>
</evidence>
<feature type="domain" description="Protein kinase" evidence="2">
    <location>
        <begin position="1"/>
        <end position="94"/>
    </location>
</feature>
<dbReference type="InterPro" id="IPR000719">
    <property type="entry name" value="Prot_kinase_dom"/>
</dbReference>
<dbReference type="CDD" id="cd01949">
    <property type="entry name" value="GGDEF"/>
    <property type="match status" value="1"/>
</dbReference>
<dbReference type="InterPro" id="IPR029016">
    <property type="entry name" value="GAF-like_dom_sf"/>
</dbReference>
<evidence type="ECO:0000256" key="1">
    <source>
        <dbReference type="ARBA" id="ARBA00004167"/>
    </source>
</evidence>
<dbReference type="SUPFAM" id="SSF52540">
    <property type="entry name" value="P-loop containing nucleoside triphosphate hydrolases"/>
    <property type="match status" value="1"/>
</dbReference>
<dbReference type="Pfam" id="PF13191">
    <property type="entry name" value="AAA_16"/>
    <property type="match status" value="1"/>
</dbReference>
<accession>A0ABP7Q361</accession>
<reference evidence="5" key="1">
    <citation type="journal article" date="2019" name="Int. J. Syst. Evol. Microbiol.">
        <title>The Global Catalogue of Microorganisms (GCM) 10K type strain sequencing project: providing services to taxonomists for standard genome sequencing and annotation.</title>
        <authorList>
            <consortium name="The Broad Institute Genomics Platform"/>
            <consortium name="The Broad Institute Genome Sequencing Center for Infectious Disease"/>
            <person name="Wu L."/>
            <person name="Ma J."/>
        </authorList>
    </citation>
    <scope>NUCLEOTIDE SEQUENCE [LARGE SCALE GENOMIC DNA]</scope>
    <source>
        <strain evidence="5">JCM 17555</strain>
    </source>
</reference>
<sequence>MSPEQTGRTGLEIDHRSDLYSLGVTLFELFTGRLPFVSDDLMTLMHSHIARQPESLTAVREDVPAPVAAIVARLLAKLPDERYQSSFGIQADLAECQRQWQQNSQIEEFPLGTKDVAQRFRVSRKLYGRSAEEAALMDCFERVSGGHCEMLVVGGYSGIGKTVLVQQLQTPQITSRGFFISGKCDQYNRSQPYVALIQAFPPLIQQLLSEPGAVLDYWRERLSAALGNNAGVIVELLPELTLITGRPPEVPPLPAAEAEARFALAWSQFINALCSPDRPLVLFLDDLQWADVPTLTLLEKQLVNHRDVALMVVGAYRSNEVDEGHPLSHTLATLNQGKTPVQTLQLEPLKTEDIEQLLADTLHCSSASTGDLTELCLEKTHGNPFFLNQFLETLHEKGDVWHDHHHGRWTWDVECIRQRAITDNVVDFMVIKLQQLDGAAQTLLAIAANLGIEFTVRQLAAVSESDVMTTAATLQPVLEAGFILRLDEDLSFSQDRVQLSAARCRFLHDRVQQAAWHLTPEADRTVLQLSIGRHLLASSTPAEIEENPFLVLQALNSASELIDDEAERAQLVALNLSAGLKVKKAAAYKAAAEFLRIAQKLLPPSAWVDQPDNTFRIHRELAEAEYLSGGFDTADALYDVVREASQTPSDLIELSLVQAQQYQMQGRFPEAIAAMFASLRQLGQPFPENEEAAGAELVETFGATKMALSGYDEPQLLSAATMTDTVSLQCMQLHNALAVALYLVGAFKSYAVNACRMVRLTLEHGQCELSAIGYLTYATAMSSMGEAYPQCYRMGRLARTMSDRWDNKYYRATTYQYFSSTYQHWCEPITHTVEPLAQVAAWGREGINLVYAGYSILFSIRNQLISGRPLSEVEVEADRGLAFLNKHHQTPIAQYLRLCSVQSILALQGKTAHPGSLDSDDLNTRNIFNGDFSTPSIDLAFYSSAMIRHAYLMGDREGQQQFVQNRGMISAFLPDSPSVTEASFYSALILLNEAKPLDEDIVAAREYCEQFRTWAVDCPQNFEHKHLLISAEIACVEADKDLAMSLYDQSIEAAEQAGFLQCQALACERYAHYWSALQQQRLAQHFIREAHYYYGRWGATAKCLLIEREWPSLTGGWRSFSLGAVNDSALLGSGTAASSSNLLDYQSLLKANQLLSQEVNTSDLLKKLMEVLLENAGAQQGGIVVNDDGVLRLGVFGHFDSGTGTIRCELFGAEHEVRAYDPSDSPGHAEPRLSDAVIRYVQQTSETLLLDKPAEDLRFLNNDYLQRHRPKSVLCLPVVGQGRLIAIVYLENNLTEKTFTSRHKDTLELIAAQAAVSLVNARHYGQLEEKVRLRTEELHRLASIDALTGVANRREFDVTIAREWARSQRDGLPLSLLMIDIDHFKLYNDHYGHPAGDRCINAVAQALQHVVHRSGDLLARYGGEEFVILITGSKNVDVLQIARNCLDAVRDLQLPHAYTGAEDHITISLGVCTMAAVQNDDADLIITKADEALYKAKELGRNRYCIAE</sequence>
<dbReference type="PROSITE" id="PS50887">
    <property type="entry name" value="GGDEF"/>
    <property type="match status" value="1"/>
</dbReference>
<evidence type="ECO:0000313" key="4">
    <source>
        <dbReference type="EMBL" id="GAA3975099.1"/>
    </source>
</evidence>
<comment type="caution">
    <text evidence="4">The sequence shown here is derived from an EMBL/GenBank/DDBJ whole genome shotgun (WGS) entry which is preliminary data.</text>
</comment>
<keyword evidence="5" id="KW-1185">Reference proteome</keyword>
<dbReference type="InterPro" id="IPR029787">
    <property type="entry name" value="Nucleotide_cyclase"/>
</dbReference>
<dbReference type="NCBIfam" id="TIGR00254">
    <property type="entry name" value="GGDEF"/>
    <property type="match status" value="1"/>
</dbReference>
<feature type="domain" description="GGDEF" evidence="3">
    <location>
        <begin position="1372"/>
        <end position="1508"/>
    </location>
</feature>
<dbReference type="Gene3D" id="3.30.70.270">
    <property type="match status" value="1"/>
</dbReference>
<dbReference type="SMART" id="SM00267">
    <property type="entry name" value="GGDEF"/>
    <property type="match status" value="1"/>
</dbReference>
<dbReference type="SUPFAM" id="SSF55781">
    <property type="entry name" value="GAF domain-like"/>
    <property type="match status" value="1"/>
</dbReference>
<dbReference type="Pfam" id="PF00990">
    <property type="entry name" value="GGDEF"/>
    <property type="match status" value="1"/>
</dbReference>
<dbReference type="EMBL" id="BAABBO010000018">
    <property type="protein sequence ID" value="GAA3975099.1"/>
    <property type="molecule type" value="Genomic_DNA"/>
</dbReference>
<dbReference type="Pfam" id="PF01590">
    <property type="entry name" value="GAF"/>
    <property type="match status" value="1"/>
</dbReference>